<dbReference type="Proteomes" id="UP000177067">
    <property type="component" value="Unassembled WGS sequence"/>
</dbReference>
<evidence type="ECO:0000256" key="6">
    <source>
        <dbReference type="ARBA" id="ARBA00022801"/>
    </source>
</evidence>
<keyword evidence="8" id="KW-0546">Nucleotide metabolism</keyword>
<evidence type="ECO:0000256" key="3">
    <source>
        <dbReference type="ARBA" id="ARBA00011738"/>
    </source>
</evidence>
<evidence type="ECO:0000313" key="19">
    <source>
        <dbReference type="EMBL" id="OGH58967.1"/>
    </source>
</evidence>
<evidence type="ECO:0000259" key="18">
    <source>
        <dbReference type="PROSITE" id="PS51462"/>
    </source>
</evidence>
<evidence type="ECO:0000256" key="12">
    <source>
        <dbReference type="ARBA" id="ARBA00071289"/>
    </source>
</evidence>
<evidence type="ECO:0000256" key="14">
    <source>
        <dbReference type="ARBA" id="ARBA00078805"/>
    </source>
</evidence>
<dbReference type="Pfam" id="PF00293">
    <property type="entry name" value="NUDIX"/>
    <property type="match status" value="1"/>
</dbReference>
<reference evidence="19 20" key="1">
    <citation type="journal article" date="2016" name="Nat. Commun.">
        <title>Thousands of microbial genomes shed light on interconnected biogeochemical processes in an aquifer system.</title>
        <authorList>
            <person name="Anantharaman K."/>
            <person name="Brown C.T."/>
            <person name="Hug L.A."/>
            <person name="Sharon I."/>
            <person name="Castelle C.J."/>
            <person name="Probst A.J."/>
            <person name="Thomas B.C."/>
            <person name="Singh A."/>
            <person name="Wilkins M.J."/>
            <person name="Karaoz U."/>
            <person name="Brodie E.L."/>
            <person name="Williams K.H."/>
            <person name="Hubbard S.S."/>
            <person name="Banfield J.F."/>
        </authorList>
    </citation>
    <scope>NUCLEOTIDE SEQUENCE [LARGE SCALE GENOMIC DNA]</scope>
</reference>
<dbReference type="GO" id="GO:0035870">
    <property type="term" value="F:dITP diphosphatase activity"/>
    <property type="evidence" value="ECO:0007669"/>
    <property type="project" value="UniProtKB-ARBA"/>
</dbReference>
<organism evidence="19 20">
    <name type="scientific">Candidatus Magasanikbacteria bacterium RIFCSPHIGHO2_01_FULL_33_34</name>
    <dbReference type="NCBI Taxonomy" id="1798671"/>
    <lineage>
        <taxon>Bacteria</taxon>
        <taxon>Candidatus Magasanikiibacteriota</taxon>
    </lineage>
</organism>
<evidence type="ECO:0000256" key="9">
    <source>
        <dbReference type="ARBA" id="ARBA00051875"/>
    </source>
</evidence>
<comment type="caution">
    <text evidence="19">The sequence shown here is derived from an EMBL/GenBank/DDBJ whole genome shotgun (WGS) entry which is preliminary data.</text>
</comment>
<dbReference type="GO" id="GO:0005829">
    <property type="term" value="C:cytosol"/>
    <property type="evidence" value="ECO:0007669"/>
    <property type="project" value="TreeGrafter"/>
</dbReference>
<dbReference type="Gene3D" id="3.90.79.10">
    <property type="entry name" value="Nucleoside Triphosphate Pyrophosphohydrolase"/>
    <property type="match status" value="1"/>
</dbReference>
<comment type="similarity">
    <text evidence="2 17">Belongs to the HAM1 NTPase family.</text>
</comment>
<dbReference type="EC" id="3.6.1.66" evidence="11"/>
<dbReference type="InterPro" id="IPR020476">
    <property type="entry name" value="Nudix_hydrolase"/>
</dbReference>
<evidence type="ECO:0000256" key="7">
    <source>
        <dbReference type="ARBA" id="ARBA00022842"/>
    </source>
</evidence>
<sequence>MISKKILIATTNKGKFEEMKKFLEDLPFEFLSVNELEEKFVDPEETEETLLGNAILKAKYYGEKTGLVSIADDGGLFLDALDGWPGVKSARIADTDEKRVAMVLDKLQDKNNRLASFKVSLVVYDPQTKNIFATSGETRGEILQKPFVGGINNYAYNPIFYISDMKKVYAEMTLQEKNSVSHRGKALYKIASYLQHMYTSRNVVVPLGIIIKDGKIMSTLRNDPHNPEYHKKWEFPGGSLEMGETIEENLIRETKEESGYDIEIVSSLDYIHVEDRPDRNYQVCLIPYLCKIVGGDGKFNDQEVVDLKFFDLDDFLNHDLILANDIIYKKILNKIKSLAKSHNL</sequence>
<evidence type="ECO:0000256" key="2">
    <source>
        <dbReference type="ARBA" id="ARBA00008023"/>
    </source>
</evidence>
<feature type="domain" description="Nudix hydrolase" evidence="18">
    <location>
        <begin position="200"/>
        <end position="333"/>
    </location>
</feature>
<keyword evidence="5" id="KW-0547">Nucleotide-binding</keyword>
<evidence type="ECO:0000256" key="13">
    <source>
        <dbReference type="ARBA" id="ARBA00075987"/>
    </source>
</evidence>
<dbReference type="CDD" id="cd00515">
    <property type="entry name" value="HAM1"/>
    <property type="match status" value="1"/>
</dbReference>
<evidence type="ECO:0000256" key="11">
    <source>
        <dbReference type="ARBA" id="ARBA00066468"/>
    </source>
</evidence>
<comment type="cofactor">
    <cofactor evidence="1">
        <name>Mg(2+)</name>
        <dbReference type="ChEBI" id="CHEBI:18420"/>
    </cofactor>
</comment>
<evidence type="ECO:0000256" key="17">
    <source>
        <dbReference type="RuleBase" id="RU003781"/>
    </source>
</evidence>
<accession>A0A1F6LHT7</accession>
<dbReference type="GO" id="GO:0009117">
    <property type="term" value="P:nucleotide metabolic process"/>
    <property type="evidence" value="ECO:0007669"/>
    <property type="project" value="UniProtKB-KW"/>
</dbReference>
<dbReference type="FunFam" id="3.90.950.10:FF:000001">
    <property type="entry name" value="dITP/XTP pyrophosphatase"/>
    <property type="match status" value="1"/>
</dbReference>
<comment type="subunit">
    <text evidence="3">Homodimer.</text>
</comment>
<evidence type="ECO:0000256" key="15">
    <source>
        <dbReference type="ARBA" id="ARBA00083186"/>
    </source>
</evidence>
<dbReference type="GO" id="GO:0009146">
    <property type="term" value="P:purine nucleoside triphosphate catabolic process"/>
    <property type="evidence" value="ECO:0007669"/>
    <property type="project" value="UniProtKB-ARBA"/>
</dbReference>
<evidence type="ECO:0000313" key="20">
    <source>
        <dbReference type="Proteomes" id="UP000177067"/>
    </source>
</evidence>
<keyword evidence="4" id="KW-0479">Metal-binding</keyword>
<gene>
    <name evidence="19" type="ORF">A2725_04450</name>
</gene>
<keyword evidence="7" id="KW-0460">Magnesium</keyword>
<comment type="catalytic activity">
    <reaction evidence="10">
        <text>XTP + H2O = XMP + diphosphate + H(+)</text>
        <dbReference type="Rhea" id="RHEA:28610"/>
        <dbReference type="ChEBI" id="CHEBI:15377"/>
        <dbReference type="ChEBI" id="CHEBI:15378"/>
        <dbReference type="ChEBI" id="CHEBI:33019"/>
        <dbReference type="ChEBI" id="CHEBI:57464"/>
        <dbReference type="ChEBI" id="CHEBI:61314"/>
        <dbReference type="EC" id="3.6.1.66"/>
    </reaction>
</comment>
<dbReference type="NCBIfam" id="TIGR00042">
    <property type="entry name" value="RdgB/HAM1 family non-canonical purine NTP pyrophosphatase"/>
    <property type="match status" value="1"/>
</dbReference>
<dbReference type="GO" id="GO:0036222">
    <property type="term" value="F:XTP diphosphatase activity"/>
    <property type="evidence" value="ECO:0007669"/>
    <property type="project" value="UniProtKB-ARBA"/>
</dbReference>
<dbReference type="PANTHER" id="PTHR11067">
    <property type="entry name" value="INOSINE TRIPHOSPHATE PYROPHOSPHATASE/HAM1 PROTEIN"/>
    <property type="match status" value="1"/>
</dbReference>
<dbReference type="EMBL" id="MFPS01000008">
    <property type="protein sequence ID" value="OGH58967.1"/>
    <property type="molecule type" value="Genomic_DNA"/>
</dbReference>
<dbReference type="Pfam" id="PF01725">
    <property type="entry name" value="Ham1p_like"/>
    <property type="match status" value="1"/>
</dbReference>
<evidence type="ECO:0000256" key="16">
    <source>
        <dbReference type="ARBA" id="ARBA00083635"/>
    </source>
</evidence>
<evidence type="ECO:0000256" key="5">
    <source>
        <dbReference type="ARBA" id="ARBA00022741"/>
    </source>
</evidence>
<dbReference type="SUPFAM" id="SSF55811">
    <property type="entry name" value="Nudix"/>
    <property type="match status" value="1"/>
</dbReference>
<dbReference type="Gene3D" id="3.90.950.10">
    <property type="match status" value="1"/>
</dbReference>
<dbReference type="InterPro" id="IPR002637">
    <property type="entry name" value="RdgB/HAM1"/>
</dbReference>
<dbReference type="GO" id="GO:0036220">
    <property type="term" value="F:ITP diphosphatase activity"/>
    <property type="evidence" value="ECO:0007669"/>
    <property type="project" value="UniProtKB-EC"/>
</dbReference>
<dbReference type="SUPFAM" id="SSF52972">
    <property type="entry name" value="ITPase-like"/>
    <property type="match status" value="1"/>
</dbReference>
<proteinExistence type="inferred from homology"/>
<evidence type="ECO:0000256" key="1">
    <source>
        <dbReference type="ARBA" id="ARBA00001946"/>
    </source>
</evidence>
<dbReference type="GO" id="GO:0046872">
    <property type="term" value="F:metal ion binding"/>
    <property type="evidence" value="ECO:0007669"/>
    <property type="project" value="UniProtKB-KW"/>
</dbReference>
<dbReference type="InterPro" id="IPR000086">
    <property type="entry name" value="NUDIX_hydrolase_dom"/>
</dbReference>
<dbReference type="PROSITE" id="PS51462">
    <property type="entry name" value="NUDIX"/>
    <property type="match status" value="1"/>
</dbReference>
<protein>
    <recommendedName>
        <fullName evidence="12">dITP/XTP pyrophosphatase</fullName>
        <ecNumber evidence="11">3.6.1.66</ecNumber>
    </recommendedName>
    <alternativeName>
        <fullName evidence="13">Non-canonical purine NTP pyrophosphatase</fullName>
    </alternativeName>
    <alternativeName>
        <fullName evidence="14">Non-standard purine NTP pyrophosphatase</fullName>
    </alternativeName>
    <alternativeName>
        <fullName evidence="16">Nucleoside-triphosphate diphosphatase</fullName>
    </alternativeName>
    <alternativeName>
        <fullName evidence="15">Nucleoside-triphosphate pyrophosphatase</fullName>
    </alternativeName>
</protein>
<dbReference type="AlphaFoldDB" id="A0A1F6LHT7"/>
<dbReference type="GO" id="GO:0000166">
    <property type="term" value="F:nucleotide binding"/>
    <property type="evidence" value="ECO:0007669"/>
    <property type="project" value="UniProtKB-KW"/>
</dbReference>
<name>A0A1F6LHT7_9BACT</name>
<dbReference type="PANTHER" id="PTHR11067:SF9">
    <property type="entry name" value="INOSINE TRIPHOSPHATE PYROPHOSPHATASE"/>
    <property type="match status" value="1"/>
</dbReference>
<evidence type="ECO:0000256" key="10">
    <source>
        <dbReference type="ARBA" id="ARBA00052017"/>
    </source>
</evidence>
<evidence type="ECO:0000256" key="4">
    <source>
        <dbReference type="ARBA" id="ARBA00022723"/>
    </source>
</evidence>
<comment type="catalytic activity">
    <reaction evidence="9">
        <text>dITP + H2O = dIMP + diphosphate + H(+)</text>
        <dbReference type="Rhea" id="RHEA:28342"/>
        <dbReference type="ChEBI" id="CHEBI:15377"/>
        <dbReference type="ChEBI" id="CHEBI:15378"/>
        <dbReference type="ChEBI" id="CHEBI:33019"/>
        <dbReference type="ChEBI" id="CHEBI:61194"/>
        <dbReference type="ChEBI" id="CHEBI:61382"/>
        <dbReference type="EC" id="3.6.1.66"/>
    </reaction>
</comment>
<dbReference type="PRINTS" id="PR00502">
    <property type="entry name" value="NUDIXFAMILY"/>
</dbReference>
<dbReference type="InterPro" id="IPR029001">
    <property type="entry name" value="ITPase-like_fam"/>
</dbReference>
<evidence type="ECO:0000256" key="8">
    <source>
        <dbReference type="ARBA" id="ARBA00023080"/>
    </source>
</evidence>
<dbReference type="InterPro" id="IPR015797">
    <property type="entry name" value="NUDIX_hydrolase-like_dom_sf"/>
</dbReference>
<keyword evidence="6 17" id="KW-0378">Hydrolase</keyword>